<reference evidence="2" key="1">
    <citation type="journal article" date="2023" name="G3 (Bethesda)">
        <title>Genome assembly and association tests identify interacting loci associated with vigor, precocity, and sex in interspecific pistachio rootstocks.</title>
        <authorList>
            <person name="Palmer W."/>
            <person name="Jacygrad E."/>
            <person name="Sagayaradj S."/>
            <person name="Cavanaugh K."/>
            <person name="Han R."/>
            <person name="Bertier L."/>
            <person name="Beede B."/>
            <person name="Kafkas S."/>
            <person name="Golino D."/>
            <person name="Preece J."/>
            <person name="Michelmore R."/>
        </authorList>
    </citation>
    <scope>NUCLEOTIDE SEQUENCE [LARGE SCALE GENOMIC DNA]</scope>
</reference>
<name>A0ACC1BTM8_9ROSI</name>
<keyword evidence="2" id="KW-1185">Reference proteome</keyword>
<accession>A0ACC1BTM8</accession>
<sequence>MKSSTTATPPRPPPTSPRHHLQNPHPMDPTRNPRAQKA</sequence>
<dbReference type="EMBL" id="CM047899">
    <property type="protein sequence ID" value="KAJ0102487.1"/>
    <property type="molecule type" value="Genomic_DNA"/>
</dbReference>
<gene>
    <name evidence="1" type="ORF">Patl1_06033</name>
</gene>
<comment type="caution">
    <text evidence="1">The sequence shown here is derived from an EMBL/GenBank/DDBJ whole genome shotgun (WGS) entry which is preliminary data.</text>
</comment>
<dbReference type="Proteomes" id="UP001164250">
    <property type="component" value="Chromosome 3"/>
</dbReference>
<evidence type="ECO:0000313" key="2">
    <source>
        <dbReference type="Proteomes" id="UP001164250"/>
    </source>
</evidence>
<protein>
    <submittedName>
        <fullName evidence="1">Uncharacterized protein</fullName>
    </submittedName>
</protein>
<evidence type="ECO:0000313" key="1">
    <source>
        <dbReference type="EMBL" id="KAJ0102487.1"/>
    </source>
</evidence>
<organism evidence="1 2">
    <name type="scientific">Pistacia atlantica</name>
    <dbReference type="NCBI Taxonomy" id="434234"/>
    <lineage>
        <taxon>Eukaryota</taxon>
        <taxon>Viridiplantae</taxon>
        <taxon>Streptophyta</taxon>
        <taxon>Embryophyta</taxon>
        <taxon>Tracheophyta</taxon>
        <taxon>Spermatophyta</taxon>
        <taxon>Magnoliopsida</taxon>
        <taxon>eudicotyledons</taxon>
        <taxon>Gunneridae</taxon>
        <taxon>Pentapetalae</taxon>
        <taxon>rosids</taxon>
        <taxon>malvids</taxon>
        <taxon>Sapindales</taxon>
        <taxon>Anacardiaceae</taxon>
        <taxon>Pistacia</taxon>
    </lineage>
</organism>
<proteinExistence type="predicted"/>